<dbReference type="GO" id="GO:0009252">
    <property type="term" value="P:peptidoglycan biosynthetic process"/>
    <property type="evidence" value="ECO:0007669"/>
    <property type="project" value="UniProtKB-KW"/>
</dbReference>
<evidence type="ECO:0000256" key="13">
    <source>
        <dbReference type="ARBA" id="ARBA00041418"/>
    </source>
</evidence>
<keyword evidence="7 17" id="KW-1133">Transmembrane helix</keyword>
<dbReference type="GO" id="GO:0032153">
    <property type="term" value="C:cell division site"/>
    <property type="evidence" value="ECO:0007669"/>
    <property type="project" value="TreeGrafter"/>
</dbReference>
<evidence type="ECO:0000256" key="5">
    <source>
        <dbReference type="ARBA" id="ARBA00022960"/>
    </source>
</evidence>
<evidence type="ECO:0000256" key="1">
    <source>
        <dbReference type="ARBA" id="ARBA00004141"/>
    </source>
</evidence>
<evidence type="ECO:0000256" key="6">
    <source>
        <dbReference type="ARBA" id="ARBA00022984"/>
    </source>
</evidence>
<dbReference type="InterPro" id="IPR001182">
    <property type="entry name" value="FtsW/RodA"/>
</dbReference>
<keyword evidence="18" id="KW-0131">Cell cycle</keyword>
<comment type="caution">
    <text evidence="18">The sequence shown here is derived from an EMBL/GenBank/DDBJ whole genome shotgun (WGS) entry which is preliminary data.</text>
</comment>
<comment type="catalytic activity">
    <reaction evidence="15">
        <text>[GlcNAc-(1-&gt;4)-Mur2Ac(oyl-L-Ala-gamma-D-Glu-L-Lys-D-Ala-D-Ala)](n)-di-trans,octa-cis-undecaprenyl diphosphate + beta-D-GlcNAc-(1-&gt;4)-Mur2Ac(oyl-L-Ala-gamma-D-Glu-L-Lys-D-Ala-D-Ala)-di-trans,octa-cis-undecaprenyl diphosphate = [GlcNAc-(1-&gt;4)-Mur2Ac(oyl-L-Ala-gamma-D-Glu-L-Lys-D-Ala-D-Ala)](n+1)-di-trans,octa-cis-undecaprenyl diphosphate + di-trans,octa-cis-undecaprenyl diphosphate + H(+)</text>
        <dbReference type="Rhea" id="RHEA:23708"/>
        <dbReference type="Rhea" id="RHEA-COMP:9602"/>
        <dbReference type="Rhea" id="RHEA-COMP:9603"/>
        <dbReference type="ChEBI" id="CHEBI:15378"/>
        <dbReference type="ChEBI" id="CHEBI:58405"/>
        <dbReference type="ChEBI" id="CHEBI:60033"/>
        <dbReference type="ChEBI" id="CHEBI:78435"/>
        <dbReference type="EC" id="2.4.99.28"/>
    </reaction>
</comment>
<evidence type="ECO:0000256" key="10">
    <source>
        <dbReference type="ARBA" id="ARBA00033270"/>
    </source>
</evidence>
<feature type="transmembrane region" description="Helical" evidence="17">
    <location>
        <begin position="325"/>
        <end position="347"/>
    </location>
</feature>
<feature type="transmembrane region" description="Helical" evidence="17">
    <location>
        <begin position="29"/>
        <end position="49"/>
    </location>
</feature>
<keyword evidence="3" id="KW-0808">Transferase</keyword>
<dbReference type="GO" id="GO:0015648">
    <property type="term" value="F:lipid-linked peptidoglycan transporter activity"/>
    <property type="evidence" value="ECO:0007669"/>
    <property type="project" value="TreeGrafter"/>
</dbReference>
<evidence type="ECO:0000256" key="8">
    <source>
        <dbReference type="ARBA" id="ARBA00023136"/>
    </source>
</evidence>
<proteinExistence type="inferred from homology"/>
<feature type="transmembrane region" description="Helical" evidence="17">
    <location>
        <begin position="132"/>
        <end position="147"/>
    </location>
</feature>
<feature type="transmembrane region" description="Helical" evidence="17">
    <location>
        <begin position="279"/>
        <end position="304"/>
    </location>
</feature>
<keyword evidence="5" id="KW-0133">Cell shape</keyword>
<protein>
    <recommendedName>
        <fullName evidence="12">Probable peptidoglycan glycosyltransferase FtsW</fullName>
        <ecNumber evidence="14">2.4.99.28</ecNumber>
    </recommendedName>
    <alternativeName>
        <fullName evidence="13">Cell division protein FtsW</fullName>
    </alternativeName>
    <alternativeName>
        <fullName evidence="10">Cell wall polymerase</fullName>
    </alternativeName>
    <alternativeName>
        <fullName evidence="9">Peptidoglycan polymerase</fullName>
    </alternativeName>
</protein>
<keyword evidence="4 17" id="KW-0812">Transmembrane</keyword>
<comment type="subcellular location">
    <subcellularLocation>
        <location evidence="1">Membrane</location>
        <topology evidence="1">Multi-pass membrane protein</topology>
    </subcellularLocation>
</comment>
<evidence type="ECO:0000256" key="14">
    <source>
        <dbReference type="ARBA" id="ARBA00044770"/>
    </source>
</evidence>
<dbReference type="GO" id="GO:0005886">
    <property type="term" value="C:plasma membrane"/>
    <property type="evidence" value="ECO:0007669"/>
    <property type="project" value="TreeGrafter"/>
</dbReference>
<dbReference type="GO" id="GO:0008955">
    <property type="term" value="F:peptidoglycan glycosyltransferase activity"/>
    <property type="evidence" value="ECO:0007669"/>
    <property type="project" value="UniProtKB-EC"/>
</dbReference>
<keyword evidence="2" id="KW-0328">Glycosyltransferase</keyword>
<dbReference type="GO" id="GO:0008360">
    <property type="term" value="P:regulation of cell shape"/>
    <property type="evidence" value="ECO:0007669"/>
    <property type="project" value="UniProtKB-KW"/>
</dbReference>
<accession>A0A7C4L0V8</accession>
<dbReference type="EC" id="2.4.99.28" evidence="14"/>
<organism evidence="18">
    <name type="scientific">Bellilinea caldifistulae</name>
    <dbReference type="NCBI Taxonomy" id="360411"/>
    <lineage>
        <taxon>Bacteria</taxon>
        <taxon>Bacillati</taxon>
        <taxon>Chloroflexota</taxon>
        <taxon>Anaerolineae</taxon>
        <taxon>Anaerolineales</taxon>
        <taxon>Anaerolineaceae</taxon>
        <taxon>Bellilinea</taxon>
    </lineage>
</organism>
<comment type="similarity">
    <text evidence="11">Belongs to the SEDS family. FtsW subfamily.</text>
</comment>
<evidence type="ECO:0000256" key="7">
    <source>
        <dbReference type="ARBA" id="ARBA00022989"/>
    </source>
</evidence>
<evidence type="ECO:0000256" key="3">
    <source>
        <dbReference type="ARBA" id="ARBA00022679"/>
    </source>
</evidence>
<dbReference type="Pfam" id="PF01098">
    <property type="entry name" value="FTSW_RODA_SPOVE"/>
    <property type="match status" value="1"/>
</dbReference>
<dbReference type="EMBL" id="DSXR01000049">
    <property type="protein sequence ID" value="HGS86755.1"/>
    <property type="molecule type" value="Genomic_DNA"/>
</dbReference>
<gene>
    <name evidence="18" type="ORF">ENT17_03975</name>
</gene>
<comment type="function">
    <text evidence="16">Peptidoglycan polymerase that is essential for cell division.</text>
</comment>
<feature type="transmembrane region" description="Helical" evidence="17">
    <location>
        <begin position="69"/>
        <end position="87"/>
    </location>
</feature>
<dbReference type="PANTHER" id="PTHR30474:SF2">
    <property type="entry name" value="PEPTIDOGLYCAN GLYCOSYLTRANSFERASE FTSW-RELATED"/>
    <property type="match status" value="1"/>
</dbReference>
<feature type="transmembrane region" description="Helical" evidence="17">
    <location>
        <begin position="179"/>
        <end position="196"/>
    </location>
</feature>
<evidence type="ECO:0000256" key="17">
    <source>
        <dbReference type="SAM" id="Phobius"/>
    </source>
</evidence>
<keyword evidence="8 17" id="KW-0472">Membrane</keyword>
<evidence type="ECO:0000256" key="9">
    <source>
        <dbReference type="ARBA" id="ARBA00032370"/>
    </source>
</evidence>
<dbReference type="GO" id="GO:0051301">
    <property type="term" value="P:cell division"/>
    <property type="evidence" value="ECO:0007669"/>
    <property type="project" value="UniProtKB-KW"/>
</dbReference>
<evidence type="ECO:0000256" key="15">
    <source>
        <dbReference type="ARBA" id="ARBA00049902"/>
    </source>
</evidence>
<sequence length="416" mass="45802">MGEQTAVNSRIASPLGESSVRPIRLGIDVPLVLAVMFLLGFGILMVYSASWQPSMLAEKPVTYFFLNQLRWVFVGIGAALFFMYVDYRRWKKWLVPMVLVMIVLLVWVAFFGEVRFNSRRTLFNGSVQPSELAKLVIIIYLAFWLQSKQEVLNNIHFGLIPMITILGLTAGFIMLQPDLSATLTILVLGGLMFFLAGVDWRQIILILILVGGIGAFFLLVSDTGRVRFEQYLVALQDPVNAHDHIKRSIESIVRGGFFGVGIGKGSSKFALPVSHTDSIFAVIAEETGLLGAGVVVLTYMVLMWRGMSIARKALDMQGRLLAAGLTFWITLEAILNMGVMVSVFPFAGNALPLISAGGSNLTMTMAAVGLILSVGRVANHKKNEEEGRAFSAVVNLRRGNGRRGVSRAYRSSHTRR</sequence>
<keyword evidence="6" id="KW-0573">Peptidoglycan synthesis</keyword>
<feature type="transmembrane region" description="Helical" evidence="17">
    <location>
        <begin position="353"/>
        <end position="374"/>
    </location>
</feature>
<name>A0A7C4L0V8_9CHLR</name>
<keyword evidence="18" id="KW-0132">Cell division</keyword>
<evidence type="ECO:0000256" key="11">
    <source>
        <dbReference type="ARBA" id="ARBA00038053"/>
    </source>
</evidence>
<feature type="transmembrane region" description="Helical" evidence="17">
    <location>
        <begin position="154"/>
        <end position="173"/>
    </location>
</feature>
<feature type="transmembrane region" description="Helical" evidence="17">
    <location>
        <begin position="203"/>
        <end position="221"/>
    </location>
</feature>
<evidence type="ECO:0000256" key="16">
    <source>
        <dbReference type="ARBA" id="ARBA00049966"/>
    </source>
</evidence>
<evidence type="ECO:0000256" key="2">
    <source>
        <dbReference type="ARBA" id="ARBA00022676"/>
    </source>
</evidence>
<evidence type="ECO:0000313" key="18">
    <source>
        <dbReference type="EMBL" id="HGS86755.1"/>
    </source>
</evidence>
<dbReference type="AlphaFoldDB" id="A0A7C4L0V8"/>
<feature type="transmembrane region" description="Helical" evidence="17">
    <location>
        <begin position="94"/>
        <end position="112"/>
    </location>
</feature>
<reference evidence="18" key="1">
    <citation type="journal article" date="2020" name="mSystems">
        <title>Genome- and Community-Level Interaction Insights into Carbon Utilization and Element Cycling Functions of Hydrothermarchaeota in Hydrothermal Sediment.</title>
        <authorList>
            <person name="Zhou Z."/>
            <person name="Liu Y."/>
            <person name="Xu W."/>
            <person name="Pan J."/>
            <person name="Luo Z.H."/>
            <person name="Li M."/>
        </authorList>
    </citation>
    <scope>NUCLEOTIDE SEQUENCE [LARGE SCALE GENOMIC DNA]</scope>
    <source>
        <strain evidence="18">SpSt-556</strain>
    </source>
</reference>
<evidence type="ECO:0000256" key="4">
    <source>
        <dbReference type="ARBA" id="ARBA00022692"/>
    </source>
</evidence>
<dbReference type="PANTHER" id="PTHR30474">
    <property type="entry name" value="CELL CYCLE PROTEIN"/>
    <property type="match status" value="1"/>
</dbReference>
<evidence type="ECO:0000256" key="12">
    <source>
        <dbReference type="ARBA" id="ARBA00041185"/>
    </source>
</evidence>